<dbReference type="EMBL" id="AYKW01000067">
    <property type="protein sequence ID" value="PIL23947.1"/>
    <property type="molecule type" value="Genomic_DNA"/>
</dbReference>
<sequence length="186" mass="21022">MSPQFISSFYRRSPSPPTSPGRILSVEDARSLLARTGSVLTYHGQEIDYDVEDDPPFFYHDYVDRVLETSSASDGDEAPPSTQPRPDNWRIPPGSEGSEVIDTPDWAMEHFICLRYRSNAIWLRINIVIENMDSRGSIHPRVTVQLVNNLSSQDPIFHRVGLVIEQALQEGLRREVIAATSQLVDE</sequence>
<feature type="region of interest" description="Disordered" evidence="1">
    <location>
        <begin position="1"/>
        <end position="23"/>
    </location>
</feature>
<gene>
    <name evidence="2" type="ORF">GSI_13698</name>
</gene>
<organism evidence="2 3">
    <name type="scientific">Ganoderma sinense ZZ0214-1</name>
    <dbReference type="NCBI Taxonomy" id="1077348"/>
    <lineage>
        <taxon>Eukaryota</taxon>
        <taxon>Fungi</taxon>
        <taxon>Dikarya</taxon>
        <taxon>Basidiomycota</taxon>
        <taxon>Agaricomycotina</taxon>
        <taxon>Agaricomycetes</taxon>
        <taxon>Polyporales</taxon>
        <taxon>Polyporaceae</taxon>
        <taxon>Ganoderma</taxon>
    </lineage>
</organism>
<protein>
    <submittedName>
        <fullName evidence="2">Uncharacterized protein</fullName>
    </submittedName>
</protein>
<feature type="region of interest" description="Disordered" evidence="1">
    <location>
        <begin position="70"/>
        <end position="100"/>
    </location>
</feature>
<comment type="caution">
    <text evidence="2">The sequence shown here is derived from an EMBL/GenBank/DDBJ whole genome shotgun (WGS) entry which is preliminary data.</text>
</comment>
<dbReference type="Proteomes" id="UP000230002">
    <property type="component" value="Unassembled WGS sequence"/>
</dbReference>
<name>A0A2G8RR11_9APHY</name>
<proteinExistence type="predicted"/>
<evidence type="ECO:0000256" key="1">
    <source>
        <dbReference type="SAM" id="MobiDB-lite"/>
    </source>
</evidence>
<dbReference type="AlphaFoldDB" id="A0A2G8RR11"/>
<evidence type="ECO:0000313" key="2">
    <source>
        <dbReference type="EMBL" id="PIL23947.1"/>
    </source>
</evidence>
<accession>A0A2G8RR11</accession>
<evidence type="ECO:0000313" key="3">
    <source>
        <dbReference type="Proteomes" id="UP000230002"/>
    </source>
</evidence>
<keyword evidence="3" id="KW-1185">Reference proteome</keyword>
<reference evidence="2 3" key="1">
    <citation type="journal article" date="2015" name="Sci. Rep.">
        <title>Chromosome-level genome map provides insights into diverse defense mechanisms in the medicinal fungus Ganoderma sinense.</title>
        <authorList>
            <person name="Zhu Y."/>
            <person name="Xu J."/>
            <person name="Sun C."/>
            <person name="Zhou S."/>
            <person name="Xu H."/>
            <person name="Nelson D.R."/>
            <person name="Qian J."/>
            <person name="Song J."/>
            <person name="Luo H."/>
            <person name="Xiang L."/>
            <person name="Li Y."/>
            <person name="Xu Z."/>
            <person name="Ji A."/>
            <person name="Wang L."/>
            <person name="Lu S."/>
            <person name="Hayward A."/>
            <person name="Sun W."/>
            <person name="Li X."/>
            <person name="Schwartz D.C."/>
            <person name="Wang Y."/>
            <person name="Chen S."/>
        </authorList>
    </citation>
    <scope>NUCLEOTIDE SEQUENCE [LARGE SCALE GENOMIC DNA]</scope>
    <source>
        <strain evidence="2 3">ZZ0214-1</strain>
    </source>
</reference>